<evidence type="ECO:0000256" key="2">
    <source>
        <dbReference type="ARBA" id="ARBA00023136"/>
    </source>
</evidence>
<evidence type="ECO:0000313" key="4">
    <source>
        <dbReference type="EMBL" id="KAI5440004.1"/>
    </source>
</evidence>
<feature type="transmembrane region" description="Helical" evidence="3">
    <location>
        <begin position="41"/>
        <end position="63"/>
    </location>
</feature>
<evidence type="ECO:0000256" key="1">
    <source>
        <dbReference type="ARBA" id="ARBA00004370"/>
    </source>
</evidence>
<sequence length="219" mass="25388">IYLHLIQLLKKKKTLCQKINQTIDSPKYPCIMYKQERSNKCFVYFFTFFVFCCAVLLIAALIFRLRNPEVKLTSTTLDQITYNVTSPSRSFNATILTYFSIWNPNFGGIFSYENSDVKLMYAGVKVGYMKIPDARVKERRTKHTDVKVNMKFPELIVDENGNFTRDVYSGTLNLTGYVKFSGIVQIQWLKIVHKRKTIEMVCNLSIILTSRAIQGIQCQ</sequence>
<organism evidence="4 5">
    <name type="scientific">Pisum sativum</name>
    <name type="common">Garden pea</name>
    <name type="synonym">Lathyrus oleraceus</name>
    <dbReference type="NCBI Taxonomy" id="3888"/>
    <lineage>
        <taxon>Eukaryota</taxon>
        <taxon>Viridiplantae</taxon>
        <taxon>Streptophyta</taxon>
        <taxon>Embryophyta</taxon>
        <taxon>Tracheophyta</taxon>
        <taxon>Spermatophyta</taxon>
        <taxon>Magnoliopsida</taxon>
        <taxon>eudicotyledons</taxon>
        <taxon>Gunneridae</taxon>
        <taxon>Pentapetalae</taxon>
        <taxon>rosids</taxon>
        <taxon>fabids</taxon>
        <taxon>Fabales</taxon>
        <taxon>Fabaceae</taxon>
        <taxon>Papilionoideae</taxon>
        <taxon>50 kb inversion clade</taxon>
        <taxon>NPAAA clade</taxon>
        <taxon>Hologalegina</taxon>
        <taxon>IRL clade</taxon>
        <taxon>Fabeae</taxon>
        <taxon>Lathyrus</taxon>
    </lineage>
</organism>
<evidence type="ECO:0008006" key="6">
    <source>
        <dbReference type="Google" id="ProtNLM"/>
    </source>
</evidence>
<protein>
    <recommendedName>
        <fullName evidence="6">Late embryogenesis abundant protein LEA-2 subgroup domain-containing protein</fullName>
    </recommendedName>
</protein>
<dbReference type="AlphaFoldDB" id="A0A9D5BDJ2"/>
<dbReference type="SUPFAM" id="SSF117070">
    <property type="entry name" value="LEA14-like"/>
    <property type="match status" value="1"/>
</dbReference>
<evidence type="ECO:0000256" key="3">
    <source>
        <dbReference type="SAM" id="Phobius"/>
    </source>
</evidence>
<dbReference type="PANTHER" id="PTHR31234:SF3">
    <property type="entry name" value="LATE EMBRYOGENESIS ABUNDANT (LEA) HYDROXYPROLINE-RICH GLYCOPROTEIN FAMILY"/>
    <property type="match status" value="1"/>
</dbReference>
<gene>
    <name evidence="4" type="ORF">KIW84_025387</name>
</gene>
<keyword evidence="3" id="KW-0812">Transmembrane</keyword>
<dbReference type="GO" id="GO:0005886">
    <property type="term" value="C:plasma membrane"/>
    <property type="evidence" value="ECO:0007669"/>
    <property type="project" value="TreeGrafter"/>
</dbReference>
<keyword evidence="5" id="KW-1185">Reference proteome</keyword>
<dbReference type="InterPro" id="IPR044839">
    <property type="entry name" value="NDR1-like"/>
</dbReference>
<comment type="subcellular location">
    <subcellularLocation>
        <location evidence="1">Membrane</location>
    </subcellularLocation>
</comment>
<dbReference type="EMBL" id="JAMSHJ010000002">
    <property type="protein sequence ID" value="KAI5440004.1"/>
    <property type="molecule type" value="Genomic_DNA"/>
</dbReference>
<dbReference type="GO" id="GO:0098542">
    <property type="term" value="P:defense response to other organism"/>
    <property type="evidence" value="ECO:0007669"/>
    <property type="project" value="InterPro"/>
</dbReference>
<name>A0A9D5BDJ2_PEA</name>
<keyword evidence="2 3" id="KW-0472">Membrane</keyword>
<dbReference type="Proteomes" id="UP001058974">
    <property type="component" value="Chromosome 2"/>
</dbReference>
<dbReference type="Gramene" id="Psat02G0538700-T2">
    <property type="protein sequence ID" value="KAI5440004.1"/>
    <property type="gene ID" value="KIW84_025387"/>
</dbReference>
<comment type="caution">
    <text evidence="4">The sequence shown here is derived from an EMBL/GenBank/DDBJ whole genome shotgun (WGS) entry which is preliminary data.</text>
</comment>
<feature type="non-terminal residue" evidence="4">
    <location>
        <position position="1"/>
    </location>
</feature>
<keyword evidence="3" id="KW-1133">Transmembrane helix</keyword>
<reference evidence="4 5" key="1">
    <citation type="journal article" date="2022" name="Nat. Genet.">
        <title>Improved pea reference genome and pan-genome highlight genomic features and evolutionary characteristics.</title>
        <authorList>
            <person name="Yang T."/>
            <person name="Liu R."/>
            <person name="Luo Y."/>
            <person name="Hu S."/>
            <person name="Wang D."/>
            <person name="Wang C."/>
            <person name="Pandey M.K."/>
            <person name="Ge S."/>
            <person name="Xu Q."/>
            <person name="Li N."/>
            <person name="Li G."/>
            <person name="Huang Y."/>
            <person name="Saxena R.K."/>
            <person name="Ji Y."/>
            <person name="Li M."/>
            <person name="Yan X."/>
            <person name="He Y."/>
            <person name="Liu Y."/>
            <person name="Wang X."/>
            <person name="Xiang C."/>
            <person name="Varshney R.K."/>
            <person name="Ding H."/>
            <person name="Gao S."/>
            <person name="Zong X."/>
        </authorList>
    </citation>
    <scope>NUCLEOTIDE SEQUENCE [LARGE SCALE GENOMIC DNA]</scope>
    <source>
        <strain evidence="4 5">cv. Zhongwan 6</strain>
    </source>
</reference>
<proteinExistence type="predicted"/>
<dbReference type="PANTHER" id="PTHR31234">
    <property type="entry name" value="LATE EMBRYOGENESIS ABUNDANT (LEA) HYDROXYPROLINE-RICH GLYCOPROTEIN FAMILY"/>
    <property type="match status" value="1"/>
</dbReference>
<accession>A0A9D5BDJ2</accession>
<evidence type="ECO:0000313" key="5">
    <source>
        <dbReference type="Proteomes" id="UP001058974"/>
    </source>
</evidence>